<feature type="non-terminal residue" evidence="2">
    <location>
        <position position="149"/>
    </location>
</feature>
<reference evidence="2 3" key="1">
    <citation type="submission" date="2024-05" db="EMBL/GenBank/DDBJ databases">
        <authorList>
            <person name="Wallberg A."/>
        </authorList>
    </citation>
    <scope>NUCLEOTIDE SEQUENCE [LARGE SCALE GENOMIC DNA]</scope>
</reference>
<name>A0AAV2QUN8_MEGNR</name>
<keyword evidence="3" id="KW-1185">Reference proteome</keyword>
<feature type="region of interest" description="Disordered" evidence="1">
    <location>
        <begin position="104"/>
        <end position="126"/>
    </location>
</feature>
<comment type="caution">
    <text evidence="2">The sequence shown here is derived from an EMBL/GenBank/DDBJ whole genome shotgun (WGS) entry which is preliminary data.</text>
</comment>
<feature type="non-terminal residue" evidence="2">
    <location>
        <position position="1"/>
    </location>
</feature>
<accession>A0AAV2QUN8</accession>
<dbReference type="GO" id="GO:0003700">
    <property type="term" value="F:DNA-binding transcription factor activity"/>
    <property type="evidence" value="ECO:0007669"/>
    <property type="project" value="InterPro"/>
</dbReference>
<dbReference type="AlphaFoldDB" id="A0AAV2QUN8"/>
<protein>
    <submittedName>
        <fullName evidence="2">Uncharacterized protein</fullName>
    </submittedName>
</protein>
<evidence type="ECO:0000256" key="1">
    <source>
        <dbReference type="SAM" id="MobiDB-lite"/>
    </source>
</evidence>
<evidence type="ECO:0000313" key="2">
    <source>
        <dbReference type="EMBL" id="CAL4096216.1"/>
    </source>
</evidence>
<dbReference type="Proteomes" id="UP001497623">
    <property type="component" value="Unassembled WGS sequence"/>
</dbReference>
<proteinExistence type="predicted"/>
<dbReference type="InterPro" id="IPR029309">
    <property type="entry name" value="CaRF"/>
</dbReference>
<dbReference type="Pfam" id="PF15299">
    <property type="entry name" value="ALS2CR8"/>
    <property type="match status" value="1"/>
</dbReference>
<dbReference type="PANTHER" id="PTHR47456">
    <property type="entry name" value="PHD-TYPE DOMAIN-CONTAINING PROTEIN"/>
    <property type="match status" value="1"/>
</dbReference>
<evidence type="ECO:0000313" key="3">
    <source>
        <dbReference type="Proteomes" id="UP001497623"/>
    </source>
</evidence>
<gene>
    <name evidence="2" type="ORF">MNOR_LOCUS15628</name>
</gene>
<feature type="compositionally biased region" description="Polar residues" evidence="1">
    <location>
        <begin position="112"/>
        <end position="126"/>
    </location>
</feature>
<sequence length="149" mass="17634">EPSENRTAPFTVRKFKTVAEVYECLQQYEEETVSHFIKYNKDKKFGDEDFIPNIEHGRIHYWSHTGKTGCPIEYDGIPFMHIGRWVLMCHQGYDVNKRHKEKYQQRKHFDQEQSGVASKSRNRSQVTKKVGCPAEIYVSHIIKFPQQKV</sequence>
<organism evidence="2 3">
    <name type="scientific">Meganyctiphanes norvegica</name>
    <name type="common">Northern krill</name>
    <name type="synonym">Thysanopoda norvegica</name>
    <dbReference type="NCBI Taxonomy" id="48144"/>
    <lineage>
        <taxon>Eukaryota</taxon>
        <taxon>Metazoa</taxon>
        <taxon>Ecdysozoa</taxon>
        <taxon>Arthropoda</taxon>
        <taxon>Crustacea</taxon>
        <taxon>Multicrustacea</taxon>
        <taxon>Malacostraca</taxon>
        <taxon>Eumalacostraca</taxon>
        <taxon>Eucarida</taxon>
        <taxon>Euphausiacea</taxon>
        <taxon>Euphausiidae</taxon>
        <taxon>Meganyctiphanes</taxon>
    </lineage>
</organism>
<dbReference type="EMBL" id="CAXKWB010009854">
    <property type="protein sequence ID" value="CAL4096216.1"/>
    <property type="molecule type" value="Genomic_DNA"/>
</dbReference>